<gene>
    <name evidence="6" type="ORF">BH695_2750</name>
</gene>
<evidence type="ECO:0000256" key="1">
    <source>
        <dbReference type="ARBA" id="ARBA00001913"/>
    </source>
</evidence>
<dbReference type="InterPro" id="IPR011049">
    <property type="entry name" value="Serralysin-like_metalloprot_C"/>
</dbReference>
<keyword evidence="4" id="KW-0677">Repeat</keyword>
<dbReference type="Pfam" id="PF00353">
    <property type="entry name" value="HemolysinCabind"/>
    <property type="match status" value="14"/>
</dbReference>
<dbReference type="Gene3D" id="2.150.10.10">
    <property type="entry name" value="Serralysin-like metalloprotease, C-terminal"/>
    <property type="match status" value="10"/>
</dbReference>
<dbReference type="InterPro" id="IPR013858">
    <property type="entry name" value="Peptidase_M10B_C"/>
</dbReference>
<name>A0AB33BNS9_MICA7</name>
<evidence type="ECO:0000256" key="3">
    <source>
        <dbReference type="ARBA" id="ARBA00022525"/>
    </source>
</evidence>
<evidence type="ECO:0000256" key="2">
    <source>
        <dbReference type="ARBA" id="ARBA00004613"/>
    </source>
</evidence>
<reference evidence="6 7" key="1">
    <citation type="journal article" date="2018" name="Harmful Algae">
        <title>The highly heterogeneous methylated genomes and diverse restriction-modification systems of bloom-forming Microcystis.</title>
        <authorList>
            <person name="Zhao L."/>
            <person name="Song Y."/>
            <person name="Li L."/>
            <person name="Gan N."/>
            <person name="Brand J.J."/>
            <person name="Song L."/>
        </authorList>
    </citation>
    <scope>NUCLEOTIDE SEQUENCE [LARGE SCALE GENOMIC DNA]</scope>
    <source>
        <strain evidence="6 7">PCC 7806SL</strain>
    </source>
</reference>
<evidence type="ECO:0000256" key="4">
    <source>
        <dbReference type="ARBA" id="ARBA00022737"/>
    </source>
</evidence>
<dbReference type="PRINTS" id="PR00313">
    <property type="entry name" value="CABNDNGRPT"/>
</dbReference>
<dbReference type="PROSITE" id="PS00330">
    <property type="entry name" value="HEMOLYSIN_CALCIUM"/>
    <property type="match status" value="21"/>
</dbReference>
<dbReference type="EMBL" id="CP020771">
    <property type="protein sequence ID" value="ARI82029.1"/>
    <property type="molecule type" value="Genomic_DNA"/>
</dbReference>
<sequence>MTAANELNQLILEAKQATGVASNGIFTVSDVIAINAWIRANRLAEFTALHGDDDGTTETGFHLVQNDGATQQYRNQNLVDTVFDGIYHIGFLIQNGTFLNEDGNANATVAQVADWLTQFYTDRATTNTGLDRITELIIADQGLAQNIPWQEIAGGADAANGLNDLLKTAITTYNLAADGSISESDIAQINNWIRSDATRYNAFVVLHGDDDGTTETGFHLVQNDGAQTTYFAKNLVNTVADGIYHIGFQIQNGRFLNEDGAANATVKDVADWVTYFYVDQSTTGTGLDKIVDTIKIDTGLAKWTNAGDINAGAAAADGLNHLLVDGITATGIAADGWITSDDIRTLNQWIRTNHYDEFILLHGDDEGNEETGYHLVQNDGATTQYFGKNLVNTVADGLYHIGFNIQDNRLLNEDGDANARLNDVSSWLNYFYLQKTIIYGDNSGDTITGTNLAEHLMGYGGNDVLSGGDGDDLIDGDWGSDTLSGGVGNDLLYGGADNDQLDGGEGSDTYYVSGNLAGGWSSFQGYDIYTDTGTSGVDKIVALGTGDVDLGIRSFSANSGIETIDGTGVTGKVTIVGDWSDNTLDFSNTAFVGNNIQINGYWGNDNITGTTGNDVIIGGGGDDKLNGGNGSDQYVYTGYQSNEWSTFEGYDTITDTGTTGTDTIVAKGTGNVDIGLKSFGVNSGIETIDGTGVTGKVTIVGDGSDNTFDFSNTAFVGNNIQINGYWGNDNITGNAANNVIIGGGGDDKLNGGNGSDQYVYTGYQSNEWNTFEGYDTITDTGTTGTDTIVAKGTGNVDIGLKSFGVNSGIETIDGTGVTGKVTIVGDWSDNTLDFSNTAFVGNNIQINGYWGNDNITGTTGNDVIIGGGGDDKLNGGNGSDQYVYTGYQSNEWNTFEGYDTITDTGTTGTDTIVAKGTGNVDIGLKSFGVNSGIETIDGTGVTGKVTIVGDWSDNTFDFSNTAFVGNNIQINGYWGNDNITGTTGNDVIIGGGGDDKLNGGNGSDQYVYTGYQSNEWNTFEGYDTITDTGTTGTDTIVAKGTGNVDIGLKSFGVNSGIETIDGTGVTGKVTIVGDGSDNTFDFSNTAFVGNNIQINGYWGNDNITGTTGNDVIIGGGGDDKLNGGNGSDQYVYTGYQSNEWNTFEGYDTITDTGTTGTDTIVAKGTGNVDIGLKSFGVNSGIETIDGTGVTGKVTIVGDWSDNTFDFSNTAFVGNNIQINGYWGNDNITGTTGNDVIIGGGGDDKLNGGNGSDQYVYTGYQSNEWNTFEGYDTITDTGTTGTDTIVAKGTGNVDIGLKSFGVNSGIETIDGTGVTGKVTIVGDGSDNTFDFSNTAFVGNNIQINGYWGNDNITGTTGNDVIIGGGGDDKLNGGNGSDQYVYTGYQSNEWNTFEGYDTITDTGTTGTDTIVAKGTGNVDIGLKSFGVNSGIETIDGTGVTGKVTIVGDWSDNTFDFSNTAFVGNNIQINGYWGNDNITGTTGNDVIIGGGGDDKLNGGNGSDQYVYTGYQSNEWNTFEGYDTITDTGTTGTDTIVAKGTGNVDIGLKSFGVNSGIETIDGTGVTGKVTIVGDGSDNTFDFSNTAFVGNNIQINGYWGNDNITGTTGNDVIIGGGGDDKLNGGNGSDQYVYTGYQSNEWNTFEGYDTITDTGTTGTDTIVAKGTGNVDIGLKSFGVNSGIETIDGTGVTGKVTIVGDGSDNTFDFSNTAFVGNNIQINGYWGNDNITGNAANNVIIGGGGDDKLNGGNGSDQYVYTGYQSNEWNTFEGYDTITDTGTTGTDTIVAKGTGNVDIGLKSFGVNSGIETIDGTGVTGKVTIVGDGSDNTFDFSNTAFVGNNIQINGYWGNDNITGNAANNVIIGGGGDDKLNGGNGSDQYVYTGYQSNEWNTFEGYDTITDTGTTGTDTIVAKGTGNVDIGLKSFGVNSGIETIDGTGVTGKVTIVGDGSDNTFDFSNTAFVGNNIQINGYWGNDNITGNAANNVIIGGGGDDKLNGGNGSDQYVYTGYQSNEWNTFEGYDTITDTGTTGTDTIVAKGTGNVDIGLKSFGVNSGIETIDGTGVTGKVTIVGDWSDNTLDFSNTAFVGNNIQINGYWGNDNITGTTGNDVIIGGGGEDKLNGGSGEDILIGGLGSDQLTGGEGPDRFIFNTVDEIGQGANQDNILDFNTGLDTIDISGIDANSLNAGNQSFTFIGASDFSSQAGQLRFYGGLLCGDTNGDAVSDFQLAIAGVYSLPVTNIVL</sequence>
<comment type="subcellular location">
    <subcellularLocation>
        <location evidence="2">Secreted</location>
    </subcellularLocation>
</comment>
<dbReference type="PANTHER" id="PTHR38340">
    <property type="entry name" value="S-LAYER PROTEIN"/>
    <property type="match status" value="1"/>
</dbReference>
<dbReference type="InterPro" id="IPR018511">
    <property type="entry name" value="Hemolysin-typ_Ca-bd_CS"/>
</dbReference>
<accession>A0AB33BNS9</accession>
<dbReference type="Pfam" id="PF08548">
    <property type="entry name" value="Peptidase_M10_C"/>
    <property type="match status" value="1"/>
</dbReference>
<dbReference type="GO" id="GO:0005615">
    <property type="term" value="C:extracellular space"/>
    <property type="evidence" value="ECO:0007669"/>
    <property type="project" value="InterPro"/>
</dbReference>
<feature type="domain" description="Peptidase M10 serralysin C-terminal" evidence="5">
    <location>
        <begin position="2069"/>
        <end position="2201"/>
    </location>
</feature>
<protein>
    <recommendedName>
        <fullName evidence="5">Peptidase M10 serralysin C-terminal domain-containing protein</fullName>
    </recommendedName>
</protein>
<proteinExistence type="predicted"/>
<comment type="cofactor">
    <cofactor evidence="1">
        <name>Ca(2+)</name>
        <dbReference type="ChEBI" id="CHEBI:29108"/>
    </cofactor>
</comment>
<dbReference type="InterPro" id="IPR050557">
    <property type="entry name" value="RTX_toxin/Mannuronan_C5-epim"/>
</dbReference>
<evidence type="ECO:0000259" key="5">
    <source>
        <dbReference type="Pfam" id="PF08548"/>
    </source>
</evidence>
<dbReference type="InterPro" id="IPR001343">
    <property type="entry name" value="Hemolysn_Ca-bd"/>
</dbReference>
<evidence type="ECO:0000313" key="7">
    <source>
        <dbReference type="Proteomes" id="UP000192439"/>
    </source>
</evidence>
<keyword evidence="3" id="KW-0964">Secreted</keyword>
<dbReference type="SUPFAM" id="SSF51120">
    <property type="entry name" value="beta-Roll"/>
    <property type="match status" value="14"/>
</dbReference>
<dbReference type="PANTHER" id="PTHR38340:SF1">
    <property type="entry name" value="S-LAYER PROTEIN"/>
    <property type="match status" value="1"/>
</dbReference>
<organism evidence="6 7">
    <name type="scientific">Microcystis aeruginosa PCC 7806SL</name>
    <dbReference type="NCBI Taxonomy" id="1903187"/>
    <lineage>
        <taxon>Bacteria</taxon>
        <taxon>Bacillati</taxon>
        <taxon>Cyanobacteriota</taxon>
        <taxon>Cyanophyceae</taxon>
        <taxon>Oscillatoriophycideae</taxon>
        <taxon>Chroococcales</taxon>
        <taxon>Microcystaceae</taxon>
        <taxon>Microcystis</taxon>
    </lineage>
</organism>
<dbReference type="GO" id="GO:0005509">
    <property type="term" value="F:calcium ion binding"/>
    <property type="evidence" value="ECO:0007669"/>
    <property type="project" value="InterPro"/>
</dbReference>
<dbReference type="Proteomes" id="UP000192439">
    <property type="component" value="Chromosome"/>
</dbReference>
<evidence type="ECO:0000313" key="6">
    <source>
        <dbReference type="EMBL" id="ARI82029.1"/>
    </source>
</evidence>
<keyword evidence="7" id="KW-1185">Reference proteome</keyword>